<proteinExistence type="predicted"/>
<feature type="non-terminal residue" evidence="1">
    <location>
        <position position="499"/>
    </location>
</feature>
<sequence>MYNNFCQYDLGARKLNTDSESKPSSTSTSGWISNHNLPERLESLLAGQRSRQLGLLWKTLDEASQLQFKDPAFLALLPNRGHPPNSVNATAPVTGRRPAGKVAKPSEFDYVAWSNKINTDASDRLNTSALTNLAKSHTVKGFLVVVHPHKKDYALITCGSPIGEAFLDIMPSTNNPFNHFKDLVVGQLAVRKIVGGKIKPARMFGASTITTLKKLGLVLRVETNLLKVGPDEFCKPISNLQVGKTKQLLTALGEGKVELVRAVGDLRESGEEDDKGTAPVSVKMGKIPPDQGVPKKGGTQRSGPGGKNGRSAQKERPNSKGDSNQTSTKRMHMRPMSLTKRRRNPTSPSDDEGNSDNAADFNKRTRLIVVESNPSASNTSNQQQNKSDEADQPDLNASCINKAKCKQSENDSDDLNRGRGDGQLNQNTGGGNGFKGWSRPKKLQKQTQSPTNSLSEQIQGGIDTSLQQDFLNLQNSLNLQRSSNQQPCHQNQPVVHTLP</sequence>
<accession>A0ACC0E815</accession>
<keyword evidence="2" id="KW-1185">Reference proteome</keyword>
<dbReference type="Proteomes" id="UP001060170">
    <property type="component" value="Chromosome 9"/>
</dbReference>
<name>A0ACC0E815_9BASI</name>
<reference evidence="2" key="2">
    <citation type="journal article" date="2018" name="Mol. Plant Microbe Interact.">
        <title>Genome sequence resources for the wheat stripe rust pathogen (Puccinia striiformis f. sp. tritici) and the barley stripe rust pathogen (Puccinia striiformis f. sp. hordei).</title>
        <authorList>
            <person name="Xia C."/>
            <person name="Wang M."/>
            <person name="Yin C."/>
            <person name="Cornejo O.E."/>
            <person name="Hulbert S.H."/>
            <person name="Chen X."/>
        </authorList>
    </citation>
    <scope>NUCLEOTIDE SEQUENCE [LARGE SCALE GENOMIC DNA]</scope>
    <source>
        <strain evidence="2">93-210</strain>
    </source>
</reference>
<organism evidence="1 2">
    <name type="scientific">Puccinia striiformis f. sp. tritici</name>
    <dbReference type="NCBI Taxonomy" id="168172"/>
    <lineage>
        <taxon>Eukaryota</taxon>
        <taxon>Fungi</taxon>
        <taxon>Dikarya</taxon>
        <taxon>Basidiomycota</taxon>
        <taxon>Pucciniomycotina</taxon>
        <taxon>Pucciniomycetes</taxon>
        <taxon>Pucciniales</taxon>
        <taxon>Pucciniaceae</taxon>
        <taxon>Puccinia</taxon>
    </lineage>
</organism>
<reference evidence="1 2" key="3">
    <citation type="journal article" date="2022" name="Microbiol. Spectr.">
        <title>Folding features and dynamics of 3D genome architecture in plant fungal pathogens.</title>
        <authorList>
            <person name="Xia C."/>
        </authorList>
    </citation>
    <scope>NUCLEOTIDE SEQUENCE [LARGE SCALE GENOMIC DNA]</scope>
    <source>
        <strain evidence="1 2">93-210</strain>
    </source>
</reference>
<evidence type="ECO:0000313" key="2">
    <source>
        <dbReference type="Proteomes" id="UP001060170"/>
    </source>
</evidence>
<protein>
    <submittedName>
        <fullName evidence="1">Uncharacterized protein</fullName>
    </submittedName>
</protein>
<evidence type="ECO:0000313" key="1">
    <source>
        <dbReference type="EMBL" id="KAI7947851.1"/>
    </source>
</evidence>
<gene>
    <name evidence="1" type="ORF">MJO28_009759</name>
</gene>
<dbReference type="EMBL" id="CM045873">
    <property type="protein sequence ID" value="KAI7947851.1"/>
    <property type="molecule type" value="Genomic_DNA"/>
</dbReference>
<reference evidence="2" key="1">
    <citation type="journal article" date="2018" name="BMC Genomics">
        <title>Genomic insights into host adaptation between the wheat stripe rust pathogen (Puccinia striiformis f. sp. tritici) and the barley stripe rust pathogen (Puccinia striiformis f. sp. hordei).</title>
        <authorList>
            <person name="Xia C."/>
            <person name="Wang M."/>
            <person name="Yin C."/>
            <person name="Cornejo O.E."/>
            <person name="Hulbert S.H."/>
            <person name="Chen X."/>
        </authorList>
    </citation>
    <scope>NUCLEOTIDE SEQUENCE [LARGE SCALE GENOMIC DNA]</scope>
    <source>
        <strain evidence="2">93-210</strain>
    </source>
</reference>
<comment type="caution">
    <text evidence="1">The sequence shown here is derived from an EMBL/GenBank/DDBJ whole genome shotgun (WGS) entry which is preliminary data.</text>
</comment>